<dbReference type="SMART" id="SM01190">
    <property type="entry name" value="EMP24_GP25L"/>
    <property type="match status" value="1"/>
</dbReference>
<evidence type="ECO:0000313" key="12">
    <source>
        <dbReference type="RefSeq" id="XP_010274316.1"/>
    </source>
</evidence>
<evidence type="ECO:0000256" key="9">
    <source>
        <dbReference type="SAM" id="SignalP"/>
    </source>
</evidence>
<dbReference type="GO" id="GO:0005794">
    <property type="term" value="C:Golgi apparatus"/>
    <property type="evidence" value="ECO:0000318"/>
    <property type="project" value="GO_Central"/>
</dbReference>
<dbReference type="PANTHER" id="PTHR22811">
    <property type="entry name" value="TRANSMEMBRANE EMP24 DOMAIN-CONTAINING PROTEIN"/>
    <property type="match status" value="1"/>
</dbReference>
<dbReference type="GO" id="GO:0007030">
    <property type="term" value="P:Golgi organization"/>
    <property type="evidence" value="ECO:0000318"/>
    <property type="project" value="GO_Central"/>
</dbReference>
<feature type="domain" description="GOLD" evidence="10">
    <location>
        <begin position="35"/>
        <end position="147"/>
    </location>
</feature>
<evidence type="ECO:0000256" key="7">
    <source>
        <dbReference type="RuleBase" id="RU003827"/>
    </source>
</evidence>
<reference evidence="12" key="1">
    <citation type="submission" date="2025-08" db="UniProtKB">
        <authorList>
            <consortium name="RefSeq"/>
        </authorList>
    </citation>
    <scope>IDENTIFICATION</scope>
</reference>
<comment type="similarity">
    <text evidence="2 7">Belongs to the EMP24/GP25L family.</text>
</comment>
<dbReference type="InterPro" id="IPR009038">
    <property type="entry name" value="GOLD_dom"/>
</dbReference>
<evidence type="ECO:0000256" key="5">
    <source>
        <dbReference type="ARBA" id="ARBA00022989"/>
    </source>
</evidence>
<dbReference type="InterPro" id="IPR015720">
    <property type="entry name" value="Emp24-like"/>
</dbReference>
<dbReference type="PROSITE" id="PS50866">
    <property type="entry name" value="GOLD"/>
    <property type="match status" value="1"/>
</dbReference>
<dbReference type="GO" id="GO:0006888">
    <property type="term" value="P:endoplasmic reticulum to Golgi vesicle-mediated transport"/>
    <property type="evidence" value="ECO:0000318"/>
    <property type="project" value="GO_Central"/>
</dbReference>
<dbReference type="OMA" id="DVFEACF"/>
<organism evidence="11 12">
    <name type="scientific">Nelumbo nucifera</name>
    <name type="common">Sacred lotus</name>
    <dbReference type="NCBI Taxonomy" id="4432"/>
    <lineage>
        <taxon>Eukaryota</taxon>
        <taxon>Viridiplantae</taxon>
        <taxon>Streptophyta</taxon>
        <taxon>Embryophyta</taxon>
        <taxon>Tracheophyta</taxon>
        <taxon>Spermatophyta</taxon>
        <taxon>Magnoliopsida</taxon>
        <taxon>Proteales</taxon>
        <taxon>Nelumbonaceae</taxon>
        <taxon>Nelumbo</taxon>
    </lineage>
</organism>
<dbReference type="GO" id="GO:0006886">
    <property type="term" value="P:intracellular protein transport"/>
    <property type="evidence" value="ECO:0000318"/>
    <property type="project" value="GO_Central"/>
</dbReference>
<evidence type="ECO:0000256" key="1">
    <source>
        <dbReference type="ARBA" id="ARBA00004479"/>
    </source>
</evidence>
<dbReference type="GO" id="GO:0016020">
    <property type="term" value="C:membrane"/>
    <property type="evidence" value="ECO:0007669"/>
    <property type="project" value="UniProtKB-SubCell"/>
</dbReference>
<dbReference type="Pfam" id="PF01105">
    <property type="entry name" value="EMP24_GP25L"/>
    <property type="match status" value="1"/>
</dbReference>
<feature type="chain" id="PRO_5010560813" evidence="9">
    <location>
        <begin position="26"/>
        <end position="212"/>
    </location>
</feature>
<protein>
    <submittedName>
        <fullName evidence="12">Transmembrane emp24 domain-containing protein p24delta3-like</fullName>
    </submittedName>
</protein>
<dbReference type="STRING" id="4432.A0A1U8BCI8"/>
<keyword evidence="4 9" id="KW-0732">Signal</keyword>
<dbReference type="eggNOG" id="KOG1691">
    <property type="taxonomic scope" value="Eukaryota"/>
</dbReference>
<dbReference type="FunCoup" id="A0A1U8BCI8">
    <property type="interactions" value="4212"/>
</dbReference>
<evidence type="ECO:0000256" key="3">
    <source>
        <dbReference type="ARBA" id="ARBA00022692"/>
    </source>
</evidence>
<evidence type="ECO:0000256" key="6">
    <source>
        <dbReference type="ARBA" id="ARBA00023136"/>
    </source>
</evidence>
<dbReference type="GO" id="GO:0005793">
    <property type="term" value="C:endoplasmic reticulum-Golgi intermediate compartment"/>
    <property type="evidence" value="ECO:0000318"/>
    <property type="project" value="GO_Central"/>
</dbReference>
<keyword evidence="5 8" id="KW-1133">Transmembrane helix</keyword>
<keyword evidence="3 7" id="KW-0812">Transmembrane</keyword>
<keyword evidence="6 8" id="KW-0472">Membrane</keyword>
<dbReference type="GO" id="GO:0005783">
    <property type="term" value="C:endoplasmic reticulum"/>
    <property type="evidence" value="ECO:0000318"/>
    <property type="project" value="GO_Central"/>
</dbReference>
<dbReference type="GO" id="GO:0030134">
    <property type="term" value="C:COPII-coated ER to Golgi transport vesicle"/>
    <property type="evidence" value="ECO:0000318"/>
    <property type="project" value="GO_Central"/>
</dbReference>
<dbReference type="InParanoid" id="A0A1U8BCI8"/>
<evidence type="ECO:0000256" key="2">
    <source>
        <dbReference type="ARBA" id="ARBA00007104"/>
    </source>
</evidence>
<accession>A0A1U8BCI8</accession>
<dbReference type="OrthoDB" id="759142at2759"/>
<dbReference type="AlphaFoldDB" id="A0A1U8BCI8"/>
<evidence type="ECO:0000313" key="11">
    <source>
        <dbReference type="Proteomes" id="UP000189703"/>
    </source>
</evidence>
<evidence type="ECO:0000256" key="8">
    <source>
        <dbReference type="SAM" id="Phobius"/>
    </source>
</evidence>
<dbReference type="KEGG" id="nnu:104609652"/>
<dbReference type="GeneID" id="104609652"/>
<feature type="transmembrane region" description="Helical" evidence="8">
    <location>
        <begin position="180"/>
        <end position="200"/>
    </location>
</feature>
<comment type="subcellular location">
    <subcellularLocation>
        <location evidence="1 7">Membrane</location>
        <topology evidence="1 7">Single-pass type I membrane protein</topology>
    </subcellularLocation>
</comment>
<feature type="signal peptide" evidence="9">
    <location>
        <begin position="1"/>
        <end position="25"/>
    </location>
</feature>
<proteinExistence type="inferred from homology"/>
<dbReference type="RefSeq" id="XP_010274316.1">
    <property type="nucleotide sequence ID" value="XM_010276014.2"/>
</dbReference>
<dbReference type="Proteomes" id="UP000189703">
    <property type="component" value="Unplaced"/>
</dbReference>
<keyword evidence="11" id="KW-1185">Reference proteome</keyword>
<name>A0A1U8BCI8_NELNU</name>
<evidence type="ECO:0000259" key="10">
    <source>
        <dbReference type="PROSITE" id="PS50866"/>
    </source>
</evidence>
<sequence length="212" mass="23772">MMAVRVPKSLLLACWISLLLPLGQAVWLSIPKSGAKCVSEEIQNNIVVLADYTVVSEDGSHQIPLISCKVTSPYGNILHHLENVTNGQFAFTAFESGNYLACFWINDPHQGAGASINLEWKTGVAAKDWETIARKEKIDGVEVEFRKLEGAVEAIHENLLYLKGREADMREQSETTNARVAWFSIMSLGVCIVVSILQVWHLKRYFRKKKLI</sequence>
<evidence type="ECO:0000256" key="4">
    <source>
        <dbReference type="ARBA" id="ARBA00022729"/>
    </source>
</evidence>
<gene>
    <name evidence="12" type="primary">LOC104609652</name>
</gene>